<comment type="caution">
    <text evidence="10">The sequence shown here is derived from an EMBL/GenBank/DDBJ whole genome shotgun (WGS) entry which is preliminary data.</text>
</comment>
<name>A0A7W6P4C0_9HYPH</name>
<feature type="transmembrane region" description="Helical" evidence="8">
    <location>
        <begin position="21"/>
        <end position="46"/>
    </location>
</feature>
<dbReference type="Proteomes" id="UP000584824">
    <property type="component" value="Unassembled WGS sequence"/>
</dbReference>
<dbReference type="GO" id="GO:0005886">
    <property type="term" value="C:plasma membrane"/>
    <property type="evidence" value="ECO:0007669"/>
    <property type="project" value="UniProtKB-SubCell"/>
</dbReference>
<dbReference type="PROSITE" id="PS50928">
    <property type="entry name" value="ABC_TM1"/>
    <property type="match status" value="1"/>
</dbReference>
<evidence type="ECO:0000313" key="11">
    <source>
        <dbReference type="Proteomes" id="UP000584824"/>
    </source>
</evidence>
<comment type="subcellular location">
    <subcellularLocation>
        <location evidence="1">Cell inner membrane</location>
        <topology evidence="1">Multi-pass membrane protein</topology>
    </subcellularLocation>
    <subcellularLocation>
        <location evidence="8">Cell membrane</location>
        <topology evidence="8">Multi-pass membrane protein</topology>
    </subcellularLocation>
</comment>
<evidence type="ECO:0000256" key="5">
    <source>
        <dbReference type="ARBA" id="ARBA00022692"/>
    </source>
</evidence>
<keyword evidence="2 8" id="KW-0813">Transport</keyword>
<accession>A0A7W6P4C0</accession>
<keyword evidence="11" id="KW-1185">Reference proteome</keyword>
<feature type="transmembrane region" description="Helical" evidence="8">
    <location>
        <begin position="248"/>
        <end position="268"/>
    </location>
</feature>
<evidence type="ECO:0000256" key="1">
    <source>
        <dbReference type="ARBA" id="ARBA00004429"/>
    </source>
</evidence>
<protein>
    <submittedName>
        <fullName evidence="10">Putative spermidine/putrescine transport system permease protein</fullName>
    </submittedName>
</protein>
<keyword evidence="4" id="KW-0997">Cell inner membrane</keyword>
<keyword evidence="5 8" id="KW-0812">Transmembrane</keyword>
<gene>
    <name evidence="10" type="ORF">GGQ66_004389</name>
</gene>
<dbReference type="InterPro" id="IPR035906">
    <property type="entry name" value="MetI-like_sf"/>
</dbReference>
<dbReference type="Gene3D" id="1.10.3720.10">
    <property type="entry name" value="MetI-like"/>
    <property type="match status" value="1"/>
</dbReference>
<dbReference type="Pfam" id="PF00528">
    <property type="entry name" value="BPD_transp_1"/>
    <property type="match status" value="1"/>
</dbReference>
<keyword evidence="3" id="KW-1003">Cell membrane</keyword>
<evidence type="ECO:0000256" key="2">
    <source>
        <dbReference type="ARBA" id="ARBA00022448"/>
    </source>
</evidence>
<keyword evidence="6 8" id="KW-1133">Transmembrane helix</keyword>
<evidence type="ECO:0000256" key="7">
    <source>
        <dbReference type="ARBA" id="ARBA00023136"/>
    </source>
</evidence>
<dbReference type="SUPFAM" id="SSF161098">
    <property type="entry name" value="MetI-like"/>
    <property type="match status" value="1"/>
</dbReference>
<evidence type="ECO:0000259" key="9">
    <source>
        <dbReference type="PROSITE" id="PS50928"/>
    </source>
</evidence>
<evidence type="ECO:0000313" key="10">
    <source>
        <dbReference type="EMBL" id="MBB4105801.1"/>
    </source>
</evidence>
<dbReference type="RefSeq" id="WP_183795619.1">
    <property type="nucleotide sequence ID" value="NZ_JACIDU010000031.1"/>
</dbReference>
<evidence type="ECO:0000256" key="6">
    <source>
        <dbReference type="ARBA" id="ARBA00022989"/>
    </source>
</evidence>
<feature type="transmembrane region" description="Helical" evidence="8">
    <location>
        <begin position="118"/>
        <end position="142"/>
    </location>
</feature>
<dbReference type="PANTHER" id="PTHR43357:SF4">
    <property type="entry name" value="INNER MEMBRANE ABC TRANSPORTER PERMEASE PROTEIN YDCV"/>
    <property type="match status" value="1"/>
</dbReference>
<organism evidence="10 11">
    <name type="scientific">Allorhizobium borbori</name>
    <dbReference type="NCBI Taxonomy" id="485907"/>
    <lineage>
        <taxon>Bacteria</taxon>
        <taxon>Pseudomonadati</taxon>
        <taxon>Pseudomonadota</taxon>
        <taxon>Alphaproteobacteria</taxon>
        <taxon>Hyphomicrobiales</taxon>
        <taxon>Rhizobiaceae</taxon>
        <taxon>Rhizobium/Agrobacterium group</taxon>
        <taxon>Allorhizobium</taxon>
    </lineage>
</organism>
<dbReference type="PANTHER" id="PTHR43357">
    <property type="entry name" value="INNER MEMBRANE ABC TRANSPORTER PERMEASE PROTEIN YDCV"/>
    <property type="match status" value="1"/>
</dbReference>
<feature type="transmembrane region" description="Helical" evidence="8">
    <location>
        <begin position="198"/>
        <end position="217"/>
    </location>
</feature>
<dbReference type="EMBL" id="JACIDU010000031">
    <property type="protein sequence ID" value="MBB4105801.1"/>
    <property type="molecule type" value="Genomic_DNA"/>
</dbReference>
<evidence type="ECO:0000256" key="3">
    <source>
        <dbReference type="ARBA" id="ARBA00022475"/>
    </source>
</evidence>
<dbReference type="GO" id="GO:0055085">
    <property type="term" value="P:transmembrane transport"/>
    <property type="evidence" value="ECO:0007669"/>
    <property type="project" value="InterPro"/>
</dbReference>
<proteinExistence type="inferred from homology"/>
<evidence type="ECO:0000256" key="4">
    <source>
        <dbReference type="ARBA" id="ARBA00022519"/>
    </source>
</evidence>
<sequence>MHESSAKPIRENPAPAVLYKAFVFGFGGFSLLYLVAPIVIAITMSFTSGQTLKYPPEGFSLRWYEALLDPLRSGTEHIAAFNSLKIAGLAVLGSLLFAVPATIGMARMKKGAVSSIEPLLLAPLVLPSLVYGLAALIVANFVGFQPSLWLTVTGHVVVFGPLMYRAASVVAQGINPSLAEASTVMGAHWFTTLRRVTLPLLVPGILAGAFLVFIQSLDNVSVSLFLADAQTTVLPLRMFALIEESLDVRVASMSGVLIGLTLVVMLVARRVLAPSKQA</sequence>
<evidence type="ECO:0000256" key="8">
    <source>
        <dbReference type="RuleBase" id="RU363032"/>
    </source>
</evidence>
<dbReference type="InterPro" id="IPR000515">
    <property type="entry name" value="MetI-like"/>
</dbReference>
<feature type="transmembrane region" description="Helical" evidence="8">
    <location>
        <begin position="86"/>
        <end position="106"/>
    </location>
</feature>
<dbReference type="CDD" id="cd06261">
    <property type="entry name" value="TM_PBP2"/>
    <property type="match status" value="1"/>
</dbReference>
<dbReference type="AlphaFoldDB" id="A0A7W6P4C0"/>
<feature type="transmembrane region" description="Helical" evidence="8">
    <location>
        <begin position="148"/>
        <end position="167"/>
    </location>
</feature>
<reference evidence="10 11" key="1">
    <citation type="submission" date="2020-08" db="EMBL/GenBank/DDBJ databases">
        <title>Genomic Encyclopedia of Type Strains, Phase IV (KMG-IV): sequencing the most valuable type-strain genomes for metagenomic binning, comparative biology and taxonomic classification.</title>
        <authorList>
            <person name="Goeker M."/>
        </authorList>
    </citation>
    <scope>NUCLEOTIDE SEQUENCE [LARGE SCALE GENOMIC DNA]</scope>
    <source>
        <strain evidence="10 11">DSM 26385</strain>
    </source>
</reference>
<comment type="similarity">
    <text evidence="8">Belongs to the binding-protein-dependent transport system permease family.</text>
</comment>
<keyword evidence="7 8" id="KW-0472">Membrane</keyword>
<feature type="domain" description="ABC transmembrane type-1" evidence="9">
    <location>
        <begin position="80"/>
        <end position="268"/>
    </location>
</feature>